<dbReference type="SMART" id="SM00382">
    <property type="entry name" value="AAA"/>
    <property type="match status" value="2"/>
</dbReference>
<dbReference type="SUPFAM" id="SSF52540">
    <property type="entry name" value="P-loop containing nucleoside triphosphate hydrolases"/>
    <property type="match status" value="2"/>
</dbReference>
<feature type="domain" description="AAA+ ATPase" evidence="1">
    <location>
        <begin position="75"/>
        <end position="201"/>
    </location>
</feature>
<dbReference type="PANTHER" id="PTHR30050:SF4">
    <property type="entry name" value="ATP-BINDING PROTEIN RV3427C IN INSERTION SEQUENCE-RELATED"/>
    <property type="match status" value="1"/>
</dbReference>
<evidence type="ECO:0000259" key="1">
    <source>
        <dbReference type="SMART" id="SM00382"/>
    </source>
</evidence>
<feature type="domain" description="AAA+ ATPase" evidence="1">
    <location>
        <begin position="264"/>
        <end position="397"/>
    </location>
</feature>
<proteinExistence type="predicted"/>
<dbReference type="InterPro" id="IPR027417">
    <property type="entry name" value="P-loop_NTPase"/>
</dbReference>
<protein>
    <recommendedName>
        <fullName evidence="1">AAA+ ATPase domain-containing protein</fullName>
    </recommendedName>
</protein>
<feature type="non-terminal residue" evidence="2">
    <location>
        <position position="1"/>
    </location>
</feature>
<dbReference type="AlphaFoldDB" id="A0A381QNL2"/>
<dbReference type="PANTHER" id="PTHR30050">
    <property type="entry name" value="CHROMOSOMAL REPLICATION INITIATOR PROTEIN DNAA"/>
    <property type="match status" value="1"/>
</dbReference>
<organism evidence="2">
    <name type="scientific">marine metagenome</name>
    <dbReference type="NCBI Taxonomy" id="408172"/>
    <lineage>
        <taxon>unclassified sequences</taxon>
        <taxon>metagenomes</taxon>
        <taxon>ecological metagenomes</taxon>
    </lineage>
</organism>
<dbReference type="Pfam" id="PF01695">
    <property type="entry name" value="IstB_IS21"/>
    <property type="match status" value="2"/>
</dbReference>
<gene>
    <name evidence="2" type="ORF">METZ01_LOCUS32923</name>
</gene>
<dbReference type="CDD" id="cd00009">
    <property type="entry name" value="AAA"/>
    <property type="match status" value="1"/>
</dbReference>
<evidence type="ECO:0000313" key="2">
    <source>
        <dbReference type="EMBL" id="SUZ80069.1"/>
    </source>
</evidence>
<dbReference type="EMBL" id="UINC01001413">
    <property type="protein sequence ID" value="SUZ80069.1"/>
    <property type="molecule type" value="Genomic_DNA"/>
</dbReference>
<dbReference type="GO" id="GO:0005524">
    <property type="term" value="F:ATP binding"/>
    <property type="evidence" value="ECO:0007669"/>
    <property type="project" value="InterPro"/>
</dbReference>
<accession>A0A381QNL2</accession>
<dbReference type="GO" id="GO:0006260">
    <property type="term" value="P:DNA replication"/>
    <property type="evidence" value="ECO:0007669"/>
    <property type="project" value="TreeGrafter"/>
</dbReference>
<sequence length="410" mass="45062">VHIGHPDFGQAVPCACQETLDAHSRATALRRYSNLGALARVSFANTDLEGPLPDVPSQQMFAEGMTAAAKFAEDPKGWLVLTGPSASGKTHLAVAIANRCIERNQTVFFIVAADLLDHLRAAYSPDSPVSYDELFEQVRNVPVLILDDLSLTNATPWAQEKLFQVINHRYNNALPTVVTVRGPLQRLDDGLRTRLEGADGTASVAQLGNFNSRLVQGIGEVRTEMLQRMTFENFDTLGGPDASSQDQESLDQAKHTAETFAADPDGWLLLNGPRGCGKTHLAVAIAGERLNRGSQVFFAFVPTLLDHLRATFSPESPVGYDELFEQINSVPLLVLDDLGAESSTAWAEEKLYQIVVHRHEARLPTVITTVSTLEELEDTKSRIASRLVDGIVINWVPIMAPNYRDQRRRD</sequence>
<dbReference type="InterPro" id="IPR003593">
    <property type="entry name" value="AAA+_ATPase"/>
</dbReference>
<dbReference type="Gene3D" id="3.40.50.300">
    <property type="entry name" value="P-loop containing nucleotide triphosphate hydrolases"/>
    <property type="match status" value="2"/>
</dbReference>
<dbReference type="InterPro" id="IPR002611">
    <property type="entry name" value="IstB_ATP-bd"/>
</dbReference>
<reference evidence="2" key="1">
    <citation type="submission" date="2018-05" db="EMBL/GenBank/DDBJ databases">
        <authorList>
            <person name="Lanie J.A."/>
            <person name="Ng W.-L."/>
            <person name="Kazmierczak K.M."/>
            <person name="Andrzejewski T.M."/>
            <person name="Davidsen T.M."/>
            <person name="Wayne K.J."/>
            <person name="Tettelin H."/>
            <person name="Glass J.I."/>
            <person name="Rusch D."/>
            <person name="Podicherti R."/>
            <person name="Tsui H.-C.T."/>
            <person name="Winkler M.E."/>
        </authorList>
    </citation>
    <scope>NUCLEOTIDE SEQUENCE</scope>
</reference>
<name>A0A381QNL2_9ZZZZ</name>